<evidence type="ECO:0000259" key="1">
    <source>
        <dbReference type="PROSITE" id="PS51832"/>
    </source>
</evidence>
<feature type="domain" description="HD-GYP" evidence="1">
    <location>
        <begin position="176"/>
        <end position="372"/>
    </location>
</feature>
<proteinExistence type="predicted"/>
<dbReference type="AlphaFoldDB" id="A0A1M6I963"/>
<name>A0A1M6I963_MALRU</name>
<evidence type="ECO:0000313" key="2">
    <source>
        <dbReference type="EMBL" id="SHJ30972.1"/>
    </source>
</evidence>
<dbReference type="SUPFAM" id="SSF109604">
    <property type="entry name" value="HD-domain/PDEase-like"/>
    <property type="match status" value="1"/>
</dbReference>
<organism evidence="2 3">
    <name type="scientific">Malonomonas rubra DSM 5091</name>
    <dbReference type="NCBI Taxonomy" id="1122189"/>
    <lineage>
        <taxon>Bacteria</taxon>
        <taxon>Pseudomonadati</taxon>
        <taxon>Thermodesulfobacteriota</taxon>
        <taxon>Desulfuromonadia</taxon>
        <taxon>Desulfuromonadales</taxon>
        <taxon>Geopsychrobacteraceae</taxon>
        <taxon>Malonomonas</taxon>
    </lineage>
</organism>
<keyword evidence="2" id="KW-0378">Hydrolase</keyword>
<dbReference type="CDD" id="cd00077">
    <property type="entry name" value="HDc"/>
    <property type="match status" value="1"/>
</dbReference>
<accession>A0A1M6I963</accession>
<dbReference type="OrthoDB" id="9802066at2"/>
<gene>
    <name evidence="2" type="ORF">SAMN02745165_02068</name>
</gene>
<dbReference type="PANTHER" id="PTHR43155:SF2">
    <property type="entry name" value="CYCLIC DI-GMP PHOSPHODIESTERASE PA4108"/>
    <property type="match status" value="1"/>
</dbReference>
<protein>
    <submittedName>
        <fullName evidence="2">Metal dependent phosphohydrolase</fullName>
    </submittedName>
</protein>
<dbReference type="EMBL" id="FQZT01000006">
    <property type="protein sequence ID" value="SHJ30972.1"/>
    <property type="molecule type" value="Genomic_DNA"/>
</dbReference>
<dbReference type="GO" id="GO:0016787">
    <property type="term" value="F:hydrolase activity"/>
    <property type="evidence" value="ECO:0007669"/>
    <property type="project" value="UniProtKB-KW"/>
</dbReference>
<dbReference type="InterPro" id="IPR003607">
    <property type="entry name" value="HD/PDEase_dom"/>
</dbReference>
<dbReference type="PANTHER" id="PTHR43155">
    <property type="entry name" value="CYCLIC DI-GMP PHOSPHODIESTERASE PA4108-RELATED"/>
    <property type="match status" value="1"/>
</dbReference>
<dbReference type="InterPro" id="IPR037522">
    <property type="entry name" value="HD_GYP_dom"/>
</dbReference>
<dbReference type="RefSeq" id="WP_072908559.1">
    <property type="nucleotide sequence ID" value="NZ_FQZT01000006.1"/>
</dbReference>
<dbReference type="PROSITE" id="PS51832">
    <property type="entry name" value="HD_GYP"/>
    <property type="match status" value="1"/>
</dbReference>
<dbReference type="STRING" id="1122189.SAMN02745165_02068"/>
<dbReference type="Gene3D" id="1.10.3210.10">
    <property type="entry name" value="Hypothetical protein af1432"/>
    <property type="match status" value="1"/>
</dbReference>
<sequence>MSPDLRKQLPQSLHSLLLGLRLYPAEHPQISQQLRSSLETLQSLLKWNDRLTLGLLDGCLLVNEIPCTEQTAAVQEIARLLEKQQLKALEIMPGIDSRQLLIFCQHFPRLQNDDFQQRLENLGIHDIRAIQPDEMDNAAVTYQQALQTVESLCNDVRVGRTPSAEDAIKSTKAMVVNILEQPYTLLALAMLKNYDDYTFNHSVNVAVIAMSVGKACGLPQDQLFKLGLGGLFHDLGKMTITPQIVNKPGKLSPNEYATIQQHPGNGADLVSKMKEIPAEVVDIVRHHHLGFDRTGYPPSGRYLHISPLTEMTCIADSYDAMTSIRCYQPPCSPRQAIDNMKKRRGSYLHPEFLDKFIDYLGPYPVGTLVRLKAGSIGLICDQNRDHQGSLSLKLVIDYKGHKQPEPTLLELADSSKIVAEVDPILNGITLNDYLP</sequence>
<reference evidence="2 3" key="1">
    <citation type="submission" date="2016-11" db="EMBL/GenBank/DDBJ databases">
        <authorList>
            <person name="Jaros S."/>
            <person name="Januszkiewicz K."/>
            <person name="Wedrychowicz H."/>
        </authorList>
    </citation>
    <scope>NUCLEOTIDE SEQUENCE [LARGE SCALE GENOMIC DNA]</scope>
    <source>
        <strain evidence="2 3">DSM 5091</strain>
    </source>
</reference>
<dbReference type="InterPro" id="IPR006675">
    <property type="entry name" value="HDIG_dom"/>
</dbReference>
<keyword evidence="3" id="KW-1185">Reference proteome</keyword>
<evidence type="ECO:0000313" key="3">
    <source>
        <dbReference type="Proteomes" id="UP000184171"/>
    </source>
</evidence>
<dbReference type="Proteomes" id="UP000184171">
    <property type="component" value="Unassembled WGS sequence"/>
</dbReference>
<dbReference type="SMART" id="SM00471">
    <property type="entry name" value="HDc"/>
    <property type="match status" value="1"/>
</dbReference>
<dbReference type="Pfam" id="PF13487">
    <property type="entry name" value="HD_5"/>
    <property type="match status" value="1"/>
</dbReference>
<dbReference type="NCBIfam" id="TIGR00277">
    <property type="entry name" value="HDIG"/>
    <property type="match status" value="1"/>
</dbReference>